<evidence type="ECO:0000256" key="8">
    <source>
        <dbReference type="HAMAP-Rule" id="MF_00131"/>
    </source>
</evidence>
<evidence type="ECO:0000256" key="4">
    <source>
        <dbReference type="ARBA" id="ARBA00022822"/>
    </source>
</evidence>
<keyword evidence="3 8" id="KW-0028">Amino-acid biosynthesis</keyword>
<name>A0ABR8PHG0_9BACL</name>
<dbReference type="InterPro" id="IPR002028">
    <property type="entry name" value="Trp_synthase_suA"/>
</dbReference>
<evidence type="ECO:0000256" key="9">
    <source>
        <dbReference type="RuleBase" id="RU003662"/>
    </source>
</evidence>
<evidence type="ECO:0000256" key="6">
    <source>
        <dbReference type="ARBA" id="ARBA00023239"/>
    </source>
</evidence>
<dbReference type="InterPro" id="IPR018204">
    <property type="entry name" value="Trp_synthase_alpha_AS"/>
</dbReference>
<dbReference type="Gene3D" id="3.20.20.70">
    <property type="entry name" value="Aldolase class I"/>
    <property type="match status" value="1"/>
</dbReference>
<keyword evidence="4 8" id="KW-0822">Tryptophan biosynthesis</keyword>
<evidence type="ECO:0000256" key="3">
    <source>
        <dbReference type="ARBA" id="ARBA00022605"/>
    </source>
</evidence>
<keyword evidence="11" id="KW-1185">Reference proteome</keyword>
<dbReference type="PANTHER" id="PTHR43406:SF1">
    <property type="entry name" value="TRYPTOPHAN SYNTHASE ALPHA CHAIN, CHLOROPLASTIC"/>
    <property type="match status" value="1"/>
</dbReference>
<keyword evidence="5 8" id="KW-0057">Aromatic amino acid biosynthesis</keyword>
<reference evidence="10 11" key="1">
    <citation type="submission" date="2020-08" db="EMBL/GenBank/DDBJ databases">
        <title>A Genomic Blueprint of the Chicken Gut Microbiome.</title>
        <authorList>
            <person name="Gilroy R."/>
            <person name="Ravi A."/>
            <person name="Getino M."/>
            <person name="Pursley I."/>
            <person name="Horton D.L."/>
            <person name="Alikhan N.-F."/>
            <person name="Baker D."/>
            <person name="Gharbi K."/>
            <person name="Hall N."/>
            <person name="Watson M."/>
            <person name="Adriaenssens E.M."/>
            <person name="Foster-Nyarko E."/>
            <person name="Jarju S."/>
            <person name="Secka A."/>
            <person name="Antonio M."/>
            <person name="Oren A."/>
            <person name="Chaudhuri R."/>
            <person name="La Ragione R.M."/>
            <person name="Hildebrand F."/>
            <person name="Pallen M.J."/>
        </authorList>
    </citation>
    <scope>NUCLEOTIDE SEQUENCE [LARGE SCALE GENOMIC DNA]</scope>
    <source>
        <strain evidence="10 11">Sa3CUA8</strain>
    </source>
</reference>
<dbReference type="NCBIfam" id="TIGR00262">
    <property type="entry name" value="trpA"/>
    <property type="match status" value="1"/>
</dbReference>
<comment type="similarity">
    <text evidence="8 9">Belongs to the TrpA family.</text>
</comment>
<comment type="subunit">
    <text evidence="2 8">Tetramer of two alpha and two beta chains.</text>
</comment>
<comment type="catalytic activity">
    <reaction evidence="7 8">
        <text>(1S,2R)-1-C-(indol-3-yl)glycerol 3-phosphate + L-serine = D-glyceraldehyde 3-phosphate + L-tryptophan + H2O</text>
        <dbReference type="Rhea" id="RHEA:10532"/>
        <dbReference type="ChEBI" id="CHEBI:15377"/>
        <dbReference type="ChEBI" id="CHEBI:33384"/>
        <dbReference type="ChEBI" id="CHEBI:57912"/>
        <dbReference type="ChEBI" id="CHEBI:58866"/>
        <dbReference type="ChEBI" id="CHEBI:59776"/>
        <dbReference type="EC" id="4.2.1.20"/>
    </reaction>
</comment>
<evidence type="ECO:0000256" key="7">
    <source>
        <dbReference type="ARBA" id="ARBA00049047"/>
    </source>
</evidence>
<keyword evidence="6 8" id="KW-0456">Lyase</keyword>
<dbReference type="Pfam" id="PF00290">
    <property type="entry name" value="Trp_syntA"/>
    <property type="match status" value="1"/>
</dbReference>
<dbReference type="PROSITE" id="PS00167">
    <property type="entry name" value="TRP_SYNTHASE_ALPHA"/>
    <property type="match status" value="1"/>
</dbReference>
<dbReference type="RefSeq" id="WP_191688739.1">
    <property type="nucleotide sequence ID" value="NZ_JACSQY010000002.1"/>
</dbReference>
<dbReference type="InterPro" id="IPR013785">
    <property type="entry name" value="Aldolase_TIM"/>
</dbReference>
<dbReference type="HAMAP" id="MF_00131">
    <property type="entry name" value="Trp_synth_alpha"/>
    <property type="match status" value="1"/>
</dbReference>
<dbReference type="Proteomes" id="UP000659496">
    <property type="component" value="Unassembled WGS sequence"/>
</dbReference>
<evidence type="ECO:0000313" key="11">
    <source>
        <dbReference type="Proteomes" id="UP000659496"/>
    </source>
</evidence>
<feature type="active site" description="Proton acceptor" evidence="8">
    <location>
        <position position="51"/>
    </location>
</feature>
<dbReference type="PANTHER" id="PTHR43406">
    <property type="entry name" value="TRYPTOPHAN SYNTHASE, ALPHA CHAIN"/>
    <property type="match status" value="1"/>
</dbReference>
<accession>A0ABR8PHG0</accession>
<dbReference type="InterPro" id="IPR011060">
    <property type="entry name" value="RibuloseP-bd_barrel"/>
</dbReference>
<dbReference type="EMBL" id="JACSQY010000002">
    <property type="protein sequence ID" value="MBD7907601.1"/>
    <property type="molecule type" value="Genomic_DNA"/>
</dbReference>
<evidence type="ECO:0000256" key="1">
    <source>
        <dbReference type="ARBA" id="ARBA00004733"/>
    </source>
</evidence>
<dbReference type="EC" id="4.2.1.20" evidence="8"/>
<dbReference type="GO" id="GO:0004834">
    <property type="term" value="F:tryptophan synthase activity"/>
    <property type="evidence" value="ECO:0007669"/>
    <property type="project" value="UniProtKB-EC"/>
</dbReference>
<organism evidence="10 11">
    <name type="scientific">Sporosarcina gallistercoris</name>
    <dbReference type="NCBI Taxonomy" id="2762245"/>
    <lineage>
        <taxon>Bacteria</taxon>
        <taxon>Bacillati</taxon>
        <taxon>Bacillota</taxon>
        <taxon>Bacilli</taxon>
        <taxon>Bacillales</taxon>
        <taxon>Caryophanaceae</taxon>
        <taxon>Sporosarcina</taxon>
    </lineage>
</organism>
<dbReference type="CDD" id="cd04724">
    <property type="entry name" value="Tryptophan_synthase_alpha"/>
    <property type="match status" value="1"/>
</dbReference>
<evidence type="ECO:0000256" key="5">
    <source>
        <dbReference type="ARBA" id="ARBA00023141"/>
    </source>
</evidence>
<sequence length="260" mass="27513">MSKFTLTASILKRNAEGQSAFVPYMMAGDGGLDVLHERISFLEEAGADAIEIGIPFSDPVADGEVIQEAGSRALRSGVTLRKVMSELQAQTHSIPLVVMTYLNPVLAYGLSDFVADCEGAGVKGLIIPDLPYEESGLLSDVLVGKDIALVPLISLTSSAERIEKIARTAEGFVYAVTVNGITGVRSGFGSDLMDHLTNLKRLSNVPVLAGFGISTPEQVRDFSPVVDGVIVGSAIVTAFHEGDLEKVKSLIQAGRPAVRQ</sequence>
<proteinExistence type="inferred from homology"/>
<feature type="active site" description="Proton acceptor" evidence="8">
    <location>
        <position position="62"/>
    </location>
</feature>
<comment type="caution">
    <text evidence="10">The sequence shown here is derived from an EMBL/GenBank/DDBJ whole genome shotgun (WGS) entry which is preliminary data.</text>
</comment>
<gene>
    <name evidence="8" type="primary">trpA</name>
    <name evidence="10" type="ORF">H9659_04540</name>
</gene>
<dbReference type="SUPFAM" id="SSF51366">
    <property type="entry name" value="Ribulose-phoshate binding barrel"/>
    <property type="match status" value="1"/>
</dbReference>
<protein>
    <recommendedName>
        <fullName evidence="8">Tryptophan synthase alpha chain</fullName>
        <ecNumber evidence="8">4.2.1.20</ecNumber>
    </recommendedName>
</protein>
<comment type="pathway">
    <text evidence="1 8">Amino-acid biosynthesis; L-tryptophan biosynthesis; L-tryptophan from chorismate: step 5/5.</text>
</comment>
<evidence type="ECO:0000256" key="2">
    <source>
        <dbReference type="ARBA" id="ARBA00011270"/>
    </source>
</evidence>
<comment type="function">
    <text evidence="8">The alpha subunit is responsible for the aldol cleavage of indoleglycerol phosphate to indole and glyceraldehyde 3-phosphate.</text>
</comment>
<evidence type="ECO:0000313" key="10">
    <source>
        <dbReference type="EMBL" id="MBD7907601.1"/>
    </source>
</evidence>